<dbReference type="EMBL" id="JACEIK010012347">
    <property type="protein sequence ID" value="MCE3216115.1"/>
    <property type="molecule type" value="Genomic_DNA"/>
</dbReference>
<reference evidence="1 2" key="1">
    <citation type="journal article" date="2021" name="BMC Genomics">
        <title>Datura genome reveals duplications of psychoactive alkaloid biosynthetic genes and high mutation rate following tissue culture.</title>
        <authorList>
            <person name="Rajewski A."/>
            <person name="Carter-House D."/>
            <person name="Stajich J."/>
            <person name="Litt A."/>
        </authorList>
    </citation>
    <scope>NUCLEOTIDE SEQUENCE [LARGE SCALE GENOMIC DNA]</scope>
    <source>
        <strain evidence="1">AR-01</strain>
    </source>
</reference>
<protein>
    <submittedName>
        <fullName evidence="1">Uncharacterized protein</fullName>
    </submittedName>
</protein>
<name>A0ABS8WT86_DATST</name>
<feature type="non-terminal residue" evidence="1">
    <location>
        <position position="133"/>
    </location>
</feature>
<keyword evidence="2" id="KW-1185">Reference proteome</keyword>
<gene>
    <name evidence="1" type="ORF">HAX54_004958</name>
</gene>
<proteinExistence type="predicted"/>
<evidence type="ECO:0000313" key="2">
    <source>
        <dbReference type="Proteomes" id="UP000823775"/>
    </source>
</evidence>
<accession>A0ABS8WT86</accession>
<organism evidence="1 2">
    <name type="scientific">Datura stramonium</name>
    <name type="common">Jimsonweed</name>
    <name type="synonym">Common thornapple</name>
    <dbReference type="NCBI Taxonomy" id="4076"/>
    <lineage>
        <taxon>Eukaryota</taxon>
        <taxon>Viridiplantae</taxon>
        <taxon>Streptophyta</taxon>
        <taxon>Embryophyta</taxon>
        <taxon>Tracheophyta</taxon>
        <taxon>Spermatophyta</taxon>
        <taxon>Magnoliopsida</taxon>
        <taxon>eudicotyledons</taxon>
        <taxon>Gunneridae</taxon>
        <taxon>Pentapetalae</taxon>
        <taxon>asterids</taxon>
        <taxon>lamiids</taxon>
        <taxon>Solanales</taxon>
        <taxon>Solanaceae</taxon>
        <taxon>Solanoideae</taxon>
        <taxon>Datureae</taxon>
        <taxon>Datura</taxon>
    </lineage>
</organism>
<sequence length="133" mass="15255">MKHCPIATEGRRWVRKTENQHSVGEMPVAFCGLSVWQELPVKRRYPPAMVGLALVEEFIDEPPVRPDEMPVKAQVEVQGFRPLHRPAFHSHFVGQDQMSVWRWMNVVYPVFYIAPAAHLRLAGLHLHFIGAPP</sequence>
<dbReference type="Proteomes" id="UP000823775">
    <property type="component" value="Unassembled WGS sequence"/>
</dbReference>
<comment type="caution">
    <text evidence="1">The sequence shown here is derived from an EMBL/GenBank/DDBJ whole genome shotgun (WGS) entry which is preliminary data.</text>
</comment>
<evidence type="ECO:0000313" key="1">
    <source>
        <dbReference type="EMBL" id="MCE3216115.1"/>
    </source>
</evidence>